<dbReference type="AlphaFoldDB" id="A4J339"/>
<dbReference type="EMBL" id="CP000612">
    <property type="protein sequence ID" value="ABO49492.1"/>
    <property type="molecule type" value="Genomic_DNA"/>
</dbReference>
<dbReference type="KEGG" id="drm:Dred_0957"/>
<dbReference type="RefSeq" id="WP_011877321.1">
    <property type="nucleotide sequence ID" value="NC_009253.1"/>
</dbReference>
<dbReference type="HOGENOM" id="CLU_2315747_0_0_9"/>
<gene>
    <name evidence="2" type="ordered locus">Dred_0957</name>
</gene>
<protein>
    <submittedName>
        <fullName evidence="2">Uncharacterized protein</fullName>
    </submittedName>
</protein>
<reference evidence="2 3" key="1">
    <citation type="submission" date="2007-03" db="EMBL/GenBank/DDBJ databases">
        <title>Complete sequence of Desulfotomaculum reducens MI-1.</title>
        <authorList>
            <consortium name="US DOE Joint Genome Institute"/>
            <person name="Copeland A."/>
            <person name="Lucas S."/>
            <person name="Lapidus A."/>
            <person name="Barry K."/>
            <person name="Detter J.C."/>
            <person name="Glavina del Rio T."/>
            <person name="Hammon N."/>
            <person name="Israni S."/>
            <person name="Dalin E."/>
            <person name="Tice H."/>
            <person name="Pitluck S."/>
            <person name="Sims D."/>
            <person name="Brettin T."/>
            <person name="Bruce D."/>
            <person name="Han C."/>
            <person name="Tapia R."/>
            <person name="Schmutz J."/>
            <person name="Larimer F."/>
            <person name="Land M."/>
            <person name="Hauser L."/>
            <person name="Kyrpides N."/>
            <person name="Kim E."/>
            <person name="Tebo B.M."/>
            <person name="Richardson P."/>
        </authorList>
    </citation>
    <scope>NUCLEOTIDE SEQUENCE [LARGE SCALE GENOMIC DNA]</scope>
    <source>
        <strain evidence="2 3">MI-1</strain>
    </source>
</reference>
<dbReference type="STRING" id="349161.Dred_0957"/>
<keyword evidence="1" id="KW-0812">Transmembrane</keyword>
<organism evidence="2 3">
    <name type="scientific">Desulforamulus reducens (strain ATCC BAA-1160 / DSM 100696 / MI-1)</name>
    <name type="common">Desulfotomaculum reducens</name>
    <dbReference type="NCBI Taxonomy" id="349161"/>
    <lineage>
        <taxon>Bacteria</taxon>
        <taxon>Bacillati</taxon>
        <taxon>Bacillota</taxon>
        <taxon>Clostridia</taxon>
        <taxon>Eubacteriales</taxon>
        <taxon>Peptococcaceae</taxon>
        <taxon>Desulforamulus</taxon>
    </lineage>
</organism>
<evidence type="ECO:0000313" key="3">
    <source>
        <dbReference type="Proteomes" id="UP000001556"/>
    </source>
</evidence>
<keyword evidence="3" id="KW-1185">Reference proteome</keyword>
<sequence>MRKTIKNFVNQVKEFWKDDRGTGADTHTTNFLYIVGGIAITSLIIGALGVIISNKTDGISSDIKSFKVTVPSATNGAGTLTNAAPASGNSTVNGITFNK</sequence>
<evidence type="ECO:0000256" key="1">
    <source>
        <dbReference type="SAM" id="Phobius"/>
    </source>
</evidence>
<dbReference type="Proteomes" id="UP000001556">
    <property type="component" value="Chromosome"/>
</dbReference>
<proteinExistence type="predicted"/>
<accession>A4J339</accession>
<evidence type="ECO:0000313" key="2">
    <source>
        <dbReference type="EMBL" id="ABO49492.1"/>
    </source>
</evidence>
<keyword evidence="1" id="KW-0472">Membrane</keyword>
<feature type="transmembrane region" description="Helical" evidence="1">
    <location>
        <begin position="31"/>
        <end position="52"/>
    </location>
</feature>
<name>A4J339_DESRM</name>
<keyword evidence="1" id="KW-1133">Transmembrane helix</keyword>